<keyword evidence="1" id="KW-0812">Transmembrane</keyword>
<organism evidence="2 3">
    <name type="scientific">Cupriavidus pauculus</name>
    <dbReference type="NCBI Taxonomy" id="82633"/>
    <lineage>
        <taxon>Bacteria</taxon>
        <taxon>Pseudomonadati</taxon>
        <taxon>Pseudomonadota</taxon>
        <taxon>Betaproteobacteria</taxon>
        <taxon>Burkholderiales</taxon>
        <taxon>Burkholderiaceae</taxon>
        <taxon>Cupriavidus</taxon>
    </lineage>
</organism>
<feature type="transmembrane region" description="Helical" evidence="1">
    <location>
        <begin position="123"/>
        <end position="144"/>
    </location>
</feature>
<dbReference type="EMBL" id="PJRP01000004">
    <property type="protein sequence ID" value="PLQ00372.1"/>
    <property type="molecule type" value="Genomic_DNA"/>
</dbReference>
<name>A0A2N5CDX2_9BURK</name>
<keyword evidence="1" id="KW-1133">Transmembrane helix</keyword>
<accession>A0A2N5CDX2</accession>
<dbReference type="RefSeq" id="WP_101681742.1">
    <property type="nucleotide sequence ID" value="NZ_PJRP01000004.1"/>
</dbReference>
<proteinExistence type="predicted"/>
<dbReference type="AlphaFoldDB" id="A0A2N5CDX2"/>
<evidence type="ECO:0000313" key="3">
    <source>
        <dbReference type="Proteomes" id="UP000234341"/>
    </source>
</evidence>
<dbReference type="Proteomes" id="UP000234341">
    <property type="component" value="Unassembled WGS sequence"/>
</dbReference>
<keyword evidence="1" id="KW-0472">Membrane</keyword>
<dbReference type="OrthoDB" id="8968625at2"/>
<comment type="caution">
    <text evidence="2">The sequence shown here is derived from an EMBL/GenBank/DDBJ whole genome shotgun (WGS) entry which is preliminary data.</text>
</comment>
<protein>
    <submittedName>
        <fullName evidence="2">Uncharacterized protein</fullName>
    </submittedName>
</protein>
<evidence type="ECO:0000256" key="1">
    <source>
        <dbReference type="SAM" id="Phobius"/>
    </source>
</evidence>
<feature type="transmembrane region" description="Helical" evidence="1">
    <location>
        <begin position="50"/>
        <end position="70"/>
    </location>
</feature>
<gene>
    <name evidence="2" type="ORF">CYJ10_12115</name>
</gene>
<sequence length="145" mass="15175">MTGANFIGTGWLAHATAASLRAAARLNLAGLVLALVNTGLAGIMAPAGKVWLVIGIVGALAGAVQLWLLVRIEIDRRLFDVLSTASTSDELAALDTALISLGWMPHERAGRAMPERARGAGRFLVIAGALVALQWLVAVVILFLR</sequence>
<evidence type="ECO:0000313" key="2">
    <source>
        <dbReference type="EMBL" id="PLQ00372.1"/>
    </source>
</evidence>
<feature type="transmembrane region" description="Helical" evidence="1">
    <location>
        <begin position="26"/>
        <end position="44"/>
    </location>
</feature>
<reference evidence="2 3" key="1">
    <citation type="submission" date="2017-12" db="EMBL/GenBank/DDBJ databases">
        <title>Genome sequence of the active heterotrophic nitrifier-denitrifier, Cupriavidus pauculus UM1.</title>
        <authorList>
            <person name="Putonti C."/>
            <person name="Castignetti D."/>
        </authorList>
    </citation>
    <scope>NUCLEOTIDE SEQUENCE [LARGE SCALE GENOMIC DNA]</scope>
    <source>
        <strain evidence="2 3">UM1</strain>
    </source>
</reference>